<reference evidence="8 9" key="1">
    <citation type="submission" date="2023-10" db="EMBL/GenBank/DDBJ databases">
        <title>Complete Genome Sequence of Limnobacter thiooxidans CS-K2T, Isolated from freshwater lake sediments in Bavaria, Germany.</title>
        <authorList>
            <person name="Naruki M."/>
            <person name="Watanabe A."/>
            <person name="Warashina T."/>
            <person name="Morita T."/>
            <person name="Arakawa K."/>
        </authorList>
    </citation>
    <scope>NUCLEOTIDE SEQUENCE [LARGE SCALE GENOMIC DNA]</scope>
    <source>
        <strain evidence="8 9">CS-K2</strain>
    </source>
</reference>
<dbReference type="Gene3D" id="3.40.50.80">
    <property type="entry name" value="Nucleotide-binding domain of ferredoxin-NADP reductase (FNR) module"/>
    <property type="match status" value="1"/>
</dbReference>
<keyword evidence="1" id="KW-0285">Flavoprotein</keyword>
<dbReference type="PROSITE" id="PS50902">
    <property type="entry name" value="FLAVODOXIN_LIKE"/>
    <property type="match status" value="1"/>
</dbReference>
<dbReference type="PRINTS" id="PR00371">
    <property type="entry name" value="FPNCR"/>
</dbReference>
<dbReference type="InterPro" id="IPR001709">
    <property type="entry name" value="Flavoprot_Pyr_Nucl_cyt_Rdtase"/>
</dbReference>
<dbReference type="EMBL" id="AP028947">
    <property type="protein sequence ID" value="BET26843.1"/>
    <property type="molecule type" value="Genomic_DNA"/>
</dbReference>
<keyword evidence="5" id="KW-0812">Transmembrane</keyword>
<dbReference type="SUPFAM" id="SSF52343">
    <property type="entry name" value="Ferredoxin reductase-like, C-terminal NADP-linked domain"/>
    <property type="match status" value="1"/>
</dbReference>
<feature type="domain" description="FAD-binding FR-type" evidence="7">
    <location>
        <begin position="207"/>
        <end position="320"/>
    </location>
</feature>
<sequence length="467" mass="52272">MIAFKWIYATGVLLSYGLLCAFFIQRHLQREFSRKAQVAGFVNAGESLSVCVVAYASQTGQAEELAFQTARFLHDGGESVRLVSLGELTSEKLQQCRRLLCIASTYGEGDAPDSAAPFVSKVMQSRPLNLTGLEFAVLALGDSSYKHFCGFGRAVFHRLQSCGARPLFDLVEVDSRANDRSSKGIETWRQGLMRVLEIEKIQWRDTQVFSPWLIRARKHLNPHSSGREVHHIELVPADGEVLPDWQAGDLVQLEVPGVPGALRDYSIASIPQDGAVHLLVRLAVREDGSAGLASGWLTQRAILNDRVQLRIRTHPAFRMAENTARPLLLIGNGTGLAGLRAHLRARFNERVLNQDIPLSSTWLIFGERHAQFDSYYREEIDDWIKQDLLSRADLVFSRDQPQRRYVQHVLAECASDVREWVEQGAAIYVCGSLKGMAAEVDAQLKQTLGEDAVKQLSLNGRYRRDVY</sequence>
<gene>
    <name evidence="8" type="ORF">RGQ30_23440</name>
</gene>
<dbReference type="Proteomes" id="UP001329151">
    <property type="component" value="Chromosome"/>
</dbReference>
<organism evidence="8 9">
    <name type="scientific">Limnobacter thiooxidans</name>
    <dbReference type="NCBI Taxonomy" id="131080"/>
    <lineage>
        <taxon>Bacteria</taxon>
        <taxon>Pseudomonadati</taxon>
        <taxon>Pseudomonadota</taxon>
        <taxon>Betaproteobacteria</taxon>
        <taxon>Burkholderiales</taxon>
        <taxon>Burkholderiaceae</taxon>
        <taxon>Limnobacter</taxon>
    </lineage>
</organism>
<dbReference type="InterPro" id="IPR039261">
    <property type="entry name" value="FNR_nucleotide-bd"/>
</dbReference>
<dbReference type="RefSeq" id="WP_130555724.1">
    <property type="nucleotide sequence ID" value="NZ_AP028947.1"/>
</dbReference>
<evidence type="ECO:0000313" key="9">
    <source>
        <dbReference type="Proteomes" id="UP001329151"/>
    </source>
</evidence>
<dbReference type="Pfam" id="PF00175">
    <property type="entry name" value="NAD_binding_1"/>
    <property type="match status" value="1"/>
</dbReference>
<dbReference type="PROSITE" id="PS51384">
    <property type="entry name" value="FAD_FR"/>
    <property type="match status" value="1"/>
</dbReference>
<dbReference type="SUPFAM" id="SSF52218">
    <property type="entry name" value="Flavoproteins"/>
    <property type="match status" value="1"/>
</dbReference>
<dbReference type="GO" id="GO:0003958">
    <property type="term" value="F:NADPH-hemoprotein reductase activity"/>
    <property type="evidence" value="ECO:0007669"/>
    <property type="project" value="UniProtKB-EC"/>
</dbReference>
<protein>
    <recommendedName>
        <fullName evidence="4">NADPH--hemoprotein reductase</fullName>
        <ecNumber evidence="4">1.6.2.4</ecNumber>
    </recommendedName>
</protein>
<dbReference type="Gene3D" id="3.40.50.360">
    <property type="match status" value="1"/>
</dbReference>
<keyword evidence="9" id="KW-1185">Reference proteome</keyword>
<keyword evidence="5" id="KW-0472">Membrane</keyword>
<dbReference type="InterPro" id="IPR017927">
    <property type="entry name" value="FAD-bd_FR_type"/>
</dbReference>
<evidence type="ECO:0000259" key="6">
    <source>
        <dbReference type="PROSITE" id="PS50902"/>
    </source>
</evidence>
<dbReference type="EC" id="1.6.2.4" evidence="4"/>
<dbReference type="GO" id="GO:0005829">
    <property type="term" value="C:cytosol"/>
    <property type="evidence" value="ECO:0007669"/>
    <property type="project" value="TreeGrafter"/>
</dbReference>
<evidence type="ECO:0000256" key="5">
    <source>
        <dbReference type="SAM" id="Phobius"/>
    </source>
</evidence>
<dbReference type="KEGG" id="lto:RGQ30_23440"/>
<evidence type="ECO:0000256" key="2">
    <source>
        <dbReference type="ARBA" id="ARBA00022643"/>
    </source>
</evidence>
<feature type="transmembrane region" description="Helical" evidence="5">
    <location>
        <begin position="6"/>
        <end position="24"/>
    </location>
</feature>
<accession>A0AA86J1U0</accession>
<name>A0AA86J1U0_9BURK</name>
<keyword evidence="2" id="KW-0288">FMN</keyword>
<dbReference type="SUPFAM" id="SSF63380">
    <property type="entry name" value="Riboflavin synthase domain-like"/>
    <property type="match status" value="1"/>
</dbReference>
<dbReference type="PRINTS" id="PR00369">
    <property type="entry name" value="FLAVODOXIN"/>
</dbReference>
<dbReference type="AlphaFoldDB" id="A0AA86J1U0"/>
<keyword evidence="5" id="KW-1133">Transmembrane helix</keyword>
<dbReference type="PANTHER" id="PTHR19384:SF17">
    <property type="entry name" value="NADPH--CYTOCHROME P450 REDUCTASE"/>
    <property type="match status" value="1"/>
</dbReference>
<feature type="domain" description="Flavodoxin-like" evidence="6">
    <location>
        <begin position="51"/>
        <end position="193"/>
    </location>
</feature>
<dbReference type="Gene3D" id="2.40.30.10">
    <property type="entry name" value="Translation factors"/>
    <property type="match status" value="1"/>
</dbReference>
<dbReference type="Pfam" id="PF00258">
    <property type="entry name" value="Flavodoxin_1"/>
    <property type="match status" value="1"/>
</dbReference>
<dbReference type="CDD" id="cd06200">
    <property type="entry name" value="SiR_like1"/>
    <property type="match status" value="1"/>
</dbReference>
<evidence type="ECO:0000256" key="3">
    <source>
        <dbReference type="ARBA" id="ARBA00022982"/>
    </source>
</evidence>
<dbReference type="InterPro" id="IPR001433">
    <property type="entry name" value="OxRdtase_FAD/NAD-bd"/>
</dbReference>
<evidence type="ECO:0000313" key="8">
    <source>
        <dbReference type="EMBL" id="BET26843.1"/>
    </source>
</evidence>
<keyword evidence="3" id="KW-0249">Electron transport</keyword>
<keyword evidence="3" id="KW-0813">Transport</keyword>
<dbReference type="InterPro" id="IPR008254">
    <property type="entry name" value="Flavodoxin/NO_synth"/>
</dbReference>
<evidence type="ECO:0000256" key="4">
    <source>
        <dbReference type="ARBA" id="ARBA00023797"/>
    </source>
</evidence>
<dbReference type="GO" id="GO:0050660">
    <property type="term" value="F:flavin adenine dinucleotide binding"/>
    <property type="evidence" value="ECO:0007669"/>
    <property type="project" value="TreeGrafter"/>
</dbReference>
<dbReference type="GO" id="GO:0010181">
    <property type="term" value="F:FMN binding"/>
    <property type="evidence" value="ECO:0007669"/>
    <property type="project" value="InterPro"/>
</dbReference>
<proteinExistence type="predicted"/>
<evidence type="ECO:0000259" key="7">
    <source>
        <dbReference type="PROSITE" id="PS51384"/>
    </source>
</evidence>
<dbReference type="PANTHER" id="PTHR19384">
    <property type="entry name" value="NITRIC OXIDE SYNTHASE-RELATED"/>
    <property type="match status" value="1"/>
</dbReference>
<dbReference type="InterPro" id="IPR029039">
    <property type="entry name" value="Flavoprotein-like_sf"/>
</dbReference>
<evidence type="ECO:0000256" key="1">
    <source>
        <dbReference type="ARBA" id="ARBA00022630"/>
    </source>
</evidence>
<dbReference type="InterPro" id="IPR017938">
    <property type="entry name" value="Riboflavin_synthase-like_b-brl"/>
</dbReference>
<dbReference type="InterPro" id="IPR001094">
    <property type="entry name" value="Flavdoxin-like"/>
</dbReference>